<dbReference type="Proteomes" id="UP000239757">
    <property type="component" value="Unassembled WGS sequence"/>
</dbReference>
<proteinExistence type="predicted"/>
<dbReference type="EMBL" id="KZ670608">
    <property type="protein sequence ID" value="PPR82924.1"/>
    <property type="molecule type" value="Genomic_DNA"/>
</dbReference>
<reference evidence="1 2" key="1">
    <citation type="submission" date="2015-01" db="EMBL/GenBank/DDBJ databases">
        <title>Genome of allotetraploid Gossypium barbadense reveals genomic plasticity and fiber elongation in cotton evolution.</title>
        <authorList>
            <person name="Chen X."/>
            <person name="Liu X."/>
            <person name="Zhao B."/>
            <person name="Zheng H."/>
            <person name="Hu Y."/>
            <person name="Lu G."/>
            <person name="Yang C."/>
            <person name="Chen J."/>
            <person name="Shan C."/>
            <person name="Zhang L."/>
            <person name="Zhou Y."/>
            <person name="Wang L."/>
            <person name="Guo W."/>
            <person name="Bai Y."/>
            <person name="Ruan J."/>
            <person name="Shangguan X."/>
            <person name="Mao Y."/>
            <person name="Jiang J."/>
            <person name="Zhu Y."/>
            <person name="Lei J."/>
            <person name="Kang H."/>
            <person name="Chen S."/>
            <person name="He X."/>
            <person name="Wang R."/>
            <person name="Wang Y."/>
            <person name="Chen J."/>
            <person name="Wang L."/>
            <person name="Yu S."/>
            <person name="Wang B."/>
            <person name="Wei J."/>
            <person name="Song S."/>
            <person name="Lu X."/>
            <person name="Gao Z."/>
            <person name="Gu W."/>
            <person name="Deng X."/>
            <person name="Ma D."/>
            <person name="Wang S."/>
            <person name="Liang W."/>
            <person name="Fang L."/>
            <person name="Cai C."/>
            <person name="Zhu X."/>
            <person name="Zhou B."/>
            <person name="Zhang Y."/>
            <person name="Chen Z."/>
            <person name="Xu S."/>
            <person name="Zhu R."/>
            <person name="Wang S."/>
            <person name="Zhang T."/>
            <person name="Zhao G."/>
        </authorList>
    </citation>
    <scope>NUCLEOTIDE SEQUENCE [LARGE SCALE GENOMIC DNA]</scope>
    <source>
        <strain evidence="2">cv. Xinhai21</strain>
        <tissue evidence="1">Leaf</tissue>
    </source>
</reference>
<evidence type="ECO:0000313" key="1">
    <source>
        <dbReference type="EMBL" id="PPR82924.1"/>
    </source>
</evidence>
<gene>
    <name evidence="1" type="ORF">GOBAR_AA37791</name>
</gene>
<dbReference type="AlphaFoldDB" id="A0A2P5VVS0"/>
<evidence type="ECO:0000313" key="2">
    <source>
        <dbReference type="Proteomes" id="UP000239757"/>
    </source>
</evidence>
<accession>A0A2P5VVS0</accession>
<sequence length="92" mass="10663">MRGVESLEHGFCDYPFAAELWNLLEIRWKALACLQALKLGVEMGFREVVIEEGWIRDEIMNLRRRDLMVIVTLEARDGLVRGVEEEDEVDGL</sequence>
<protein>
    <submittedName>
        <fullName evidence="1">Uncharacterized protein</fullName>
    </submittedName>
</protein>
<organism evidence="1 2">
    <name type="scientific">Gossypium barbadense</name>
    <name type="common">Sea Island cotton</name>
    <name type="synonym">Hibiscus barbadensis</name>
    <dbReference type="NCBI Taxonomy" id="3634"/>
    <lineage>
        <taxon>Eukaryota</taxon>
        <taxon>Viridiplantae</taxon>
        <taxon>Streptophyta</taxon>
        <taxon>Embryophyta</taxon>
        <taxon>Tracheophyta</taxon>
        <taxon>Spermatophyta</taxon>
        <taxon>Magnoliopsida</taxon>
        <taxon>eudicotyledons</taxon>
        <taxon>Gunneridae</taxon>
        <taxon>Pentapetalae</taxon>
        <taxon>rosids</taxon>
        <taxon>malvids</taxon>
        <taxon>Malvales</taxon>
        <taxon>Malvaceae</taxon>
        <taxon>Malvoideae</taxon>
        <taxon>Gossypium</taxon>
    </lineage>
</organism>
<name>A0A2P5VVS0_GOSBA</name>